<dbReference type="FunFam" id="3.30.70.270:FF:000001">
    <property type="entry name" value="Diguanylate cyclase domain protein"/>
    <property type="match status" value="1"/>
</dbReference>
<dbReference type="InterPro" id="IPR029787">
    <property type="entry name" value="Nucleotide_cyclase"/>
</dbReference>
<gene>
    <name evidence="5" type="ORF">POT9AD_1220</name>
</gene>
<dbReference type="SUPFAM" id="SSF55073">
    <property type="entry name" value="Nucleotide cyclase"/>
    <property type="match status" value="1"/>
</dbReference>
<comment type="catalytic activity">
    <reaction evidence="4">
        <text>2 GTP = 3',3'-c-di-GMP + 2 diphosphate</text>
        <dbReference type="Rhea" id="RHEA:24898"/>
        <dbReference type="ChEBI" id="CHEBI:33019"/>
        <dbReference type="ChEBI" id="CHEBI:37565"/>
        <dbReference type="ChEBI" id="CHEBI:58805"/>
        <dbReference type="EC" id="2.7.7.65"/>
    </reaction>
</comment>
<proteinExistence type="predicted"/>
<dbReference type="PANTHER" id="PTHR45138">
    <property type="entry name" value="REGULATORY COMPONENTS OF SENSORY TRANSDUCTION SYSTEM"/>
    <property type="match status" value="1"/>
</dbReference>
<dbReference type="PROSITE" id="PS50887">
    <property type="entry name" value="GGDEF"/>
    <property type="match status" value="1"/>
</dbReference>
<name>A0A653B0P4_ECTOL</name>
<evidence type="ECO:0000256" key="2">
    <source>
        <dbReference type="ARBA" id="ARBA00004533"/>
    </source>
</evidence>
<accession>A0A653B0P4</accession>
<dbReference type="PANTHER" id="PTHR45138:SF9">
    <property type="entry name" value="DIGUANYLATE CYCLASE DGCM-RELATED"/>
    <property type="match status" value="1"/>
</dbReference>
<dbReference type="InterPro" id="IPR043128">
    <property type="entry name" value="Rev_trsase/Diguanyl_cyclase"/>
</dbReference>
<dbReference type="Gene3D" id="2.60.120.10">
    <property type="entry name" value="Jelly Rolls"/>
    <property type="match status" value="1"/>
</dbReference>
<dbReference type="PROSITE" id="PS50042">
    <property type="entry name" value="CNMP_BINDING_3"/>
    <property type="match status" value="1"/>
</dbReference>
<dbReference type="InterPro" id="IPR018490">
    <property type="entry name" value="cNMP-bd_dom_sf"/>
</dbReference>
<dbReference type="Pfam" id="PF00990">
    <property type="entry name" value="GGDEF"/>
    <property type="match status" value="1"/>
</dbReference>
<protein>
    <recommendedName>
        <fullName evidence="3">diguanylate cyclase</fullName>
        <ecNumber evidence="3">2.7.7.65</ecNumber>
    </recommendedName>
</protein>
<dbReference type="AlphaFoldDB" id="A0A653B0P4"/>
<reference evidence="5" key="1">
    <citation type="submission" date="2018-11" db="EMBL/GenBank/DDBJ databases">
        <authorList>
            <consortium name="Genoscope - CEA"/>
            <person name="William W."/>
        </authorList>
    </citation>
    <scope>NUCLEOTIDE SEQUENCE [LARGE SCALE GENOMIC DNA]</scope>
    <source>
        <strain evidence="5">T9AD</strain>
    </source>
</reference>
<comment type="cofactor">
    <cofactor evidence="1">
        <name>Mg(2+)</name>
        <dbReference type="ChEBI" id="CHEBI:18420"/>
    </cofactor>
</comment>
<organism evidence="5">
    <name type="scientific">Ectopseudomonas oleovorans</name>
    <name type="common">Pseudomonas oleovorans</name>
    <dbReference type="NCBI Taxonomy" id="301"/>
    <lineage>
        <taxon>Bacteria</taxon>
        <taxon>Pseudomonadati</taxon>
        <taxon>Pseudomonadota</taxon>
        <taxon>Gammaproteobacteria</taxon>
        <taxon>Pseudomonadales</taxon>
        <taxon>Pseudomonadaceae</taxon>
        <taxon>Ectopseudomonas</taxon>
    </lineage>
</organism>
<evidence type="ECO:0000256" key="4">
    <source>
        <dbReference type="ARBA" id="ARBA00034247"/>
    </source>
</evidence>
<dbReference type="Pfam" id="PF00027">
    <property type="entry name" value="cNMP_binding"/>
    <property type="match status" value="1"/>
</dbReference>
<dbReference type="SUPFAM" id="SSF51206">
    <property type="entry name" value="cAMP-binding domain-like"/>
    <property type="match status" value="1"/>
</dbReference>
<dbReference type="InterPro" id="IPR014710">
    <property type="entry name" value="RmlC-like_jellyroll"/>
</dbReference>
<dbReference type="EMBL" id="LR130779">
    <property type="protein sequence ID" value="VDN62211.1"/>
    <property type="molecule type" value="Genomic_DNA"/>
</dbReference>
<comment type="subcellular location">
    <subcellularLocation>
        <location evidence="2">Cell inner membrane</location>
    </subcellularLocation>
</comment>
<evidence type="ECO:0000313" key="5">
    <source>
        <dbReference type="EMBL" id="VDN62211.1"/>
    </source>
</evidence>
<dbReference type="InterPro" id="IPR000160">
    <property type="entry name" value="GGDEF_dom"/>
</dbReference>
<dbReference type="GO" id="GO:0005886">
    <property type="term" value="C:plasma membrane"/>
    <property type="evidence" value="ECO:0007669"/>
    <property type="project" value="UniProtKB-SubCell"/>
</dbReference>
<sequence length="333" mass="37519">MTGSVGFAFRRFCPVWHDEIAMKSAHWQADLQQVQQLRLFHNVAASSLDQLLREFRACELEAGEVLLSPFNRNQHLYLLISGQLRVYLGSLDNQAVSTLEVGDCAGEISFIDNEHPSAYVVAERPSVVLRLHRESLIALFQQSPQLMQNLLELLCERVRQGNRQILDSEQNANVDTLTGCFNRRWLEHVFERESTRCAFNDEPMSLLMLDVDHFKAYNDQHGHLAGDYALCLVAHTLRNQLRPKDSLIRFGGEEFVILLPEIADQDARTIGERLRASLEQIDSFYSPVGVLPGVTISIGLAQMQHSDSLSGLIARADAALYQAKQQGRNCLCG</sequence>
<dbReference type="SMART" id="SM00267">
    <property type="entry name" value="GGDEF"/>
    <property type="match status" value="1"/>
</dbReference>
<dbReference type="EC" id="2.7.7.65" evidence="3"/>
<dbReference type="NCBIfam" id="TIGR00254">
    <property type="entry name" value="GGDEF"/>
    <property type="match status" value="1"/>
</dbReference>
<dbReference type="GO" id="GO:1902201">
    <property type="term" value="P:negative regulation of bacterial-type flagellum-dependent cell motility"/>
    <property type="evidence" value="ECO:0007669"/>
    <property type="project" value="TreeGrafter"/>
</dbReference>
<evidence type="ECO:0000256" key="1">
    <source>
        <dbReference type="ARBA" id="ARBA00001946"/>
    </source>
</evidence>
<dbReference type="GO" id="GO:0043709">
    <property type="term" value="P:cell adhesion involved in single-species biofilm formation"/>
    <property type="evidence" value="ECO:0007669"/>
    <property type="project" value="TreeGrafter"/>
</dbReference>
<dbReference type="Gene3D" id="3.30.70.270">
    <property type="match status" value="1"/>
</dbReference>
<dbReference type="GO" id="GO:0052621">
    <property type="term" value="F:diguanylate cyclase activity"/>
    <property type="evidence" value="ECO:0007669"/>
    <property type="project" value="UniProtKB-EC"/>
</dbReference>
<dbReference type="InterPro" id="IPR050469">
    <property type="entry name" value="Diguanylate_Cyclase"/>
</dbReference>
<dbReference type="InterPro" id="IPR000595">
    <property type="entry name" value="cNMP-bd_dom"/>
</dbReference>
<dbReference type="CDD" id="cd01949">
    <property type="entry name" value="GGDEF"/>
    <property type="match status" value="1"/>
</dbReference>
<dbReference type="CDD" id="cd00038">
    <property type="entry name" value="CAP_ED"/>
    <property type="match status" value="1"/>
</dbReference>
<dbReference type="SMART" id="SM00100">
    <property type="entry name" value="cNMP"/>
    <property type="match status" value="1"/>
</dbReference>
<evidence type="ECO:0000256" key="3">
    <source>
        <dbReference type="ARBA" id="ARBA00012528"/>
    </source>
</evidence>